<proteinExistence type="predicted"/>
<dbReference type="EMBL" id="SMKA01000094">
    <property type="protein sequence ID" value="TDC27388.1"/>
    <property type="molecule type" value="Genomic_DNA"/>
</dbReference>
<dbReference type="OrthoDB" id="3801940at2"/>
<accession>A0A4R4PXY3</accession>
<reference evidence="1 2" key="1">
    <citation type="submission" date="2019-03" db="EMBL/GenBank/DDBJ databases">
        <title>Draft genome sequences of novel Actinobacteria.</title>
        <authorList>
            <person name="Sahin N."/>
            <person name="Ay H."/>
            <person name="Saygin H."/>
        </authorList>
    </citation>
    <scope>NUCLEOTIDE SEQUENCE [LARGE SCALE GENOMIC DNA]</scope>
    <source>
        <strain evidence="1 2">JCM 30547</strain>
    </source>
</reference>
<evidence type="ECO:0000313" key="1">
    <source>
        <dbReference type="EMBL" id="TDC27388.1"/>
    </source>
</evidence>
<gene>
    <name evidence="1" type="ORF">E1261_20665</name>
</gene>
<dbReference type="RefSeq" id="WP_132408849.1">
    <property type="nucleotide sequence ID" value="NZ_SMKA01000094.1"/>
</dbReference>
<protein>
    <submittedName>
        <fullName evidence="1">Uncharacterized protein</fullName>
    </submittedName>
</protein>
<dbReference type="AlphaFoldDB" id="A0A4R4PXY3"/>
<keyword evidence="2" id="KW-1185">Reference proteome</keyword>
<name>A0A4R4PXY3_9ACTN</name>
<organism evidence="1 2">
    <name type="scientific">Kribbella albertanoniae</name>
    <dbReference type="NCBI Taxonomy" id="1266829"/>
    <lineage>
        <taxon>Bacteria</taxon>
        <taxon>Bacillati</taxon>
        <taxon>Actinomycetota</taxon>
        <taxon>Actinomycetes</taxon>
        <taxon>Propionibacteriales</taxon>
        <taxon>Kribbellaceae</taxon>
        <taxon>Kribbella</taxon>
    </lineage>
</organism>
<dbReference type="Proteomes" id="UP000295075">
    <property type="component" value="Unassembled WGS sequence"/>
</dbReference>
<evidence type="ECO:0000313" key="2">
    <source>
        <dbReference type="Proteomes" id="UP000295075"/>
    </source>
</evidence>
<sequence>MQDDTSAVVNEFEAEAWPLEAAADSLHQVIDGFQNGDTRPLVIGDGDQPVLVVLAIADLADFRSRIAELLGNPVDAGWLRYYLRSNFDMSSERLIELLGVDADHGLSSLASQVNVEQAAILMPDHLRRTEAGGNPLMLIGDGMMANAALLAFPAFQVLLALDGGGTTVEDDSCAHDDDDGKPTTPLEVLAERLGPISTQLVAQINAGREPGLPRYELHFEDDLVDHLHDLEAMAQKSPGSDAYEELNDLLHQFDEMRSGQAEVDDDEPDEAPYLEATDLQAALGELRDNFRSGVEDPYLIGYDGRPLAGLITFDLYEELQQVSVELDGTDEAPVLPLPQPRWENGPQVLIFEAALAVCEAVVQDIQNGEASMIFIGDEDGDPELVLAPLVWLWAYVDHLNLEGAEV</sequence>
<comment type="caution">
    <text evidence="1">The sequence shown here is derived from an EMBL/GenBank/DDBJ whole genome shotgun (WGS) entry which is preliminary data.</text>
</comment>